<evidence type="ECO:0000313" key="2">
    <source>
        <dbReference type="EMBL" id="PWN29064.1"/>
    </source>
</evidence>
<feature type="compositionally biased region" description="Basic residues" evidence="1">
    <location>
        <begin position="38"/>
        <end position="48"/>
    </location>
</feature>
<protein>
    <submittedName>
        <fullName evidence="2">Uncharacterized protein</fullName>
    </submittedName>
</protein>
<reference evidence="2 3" key="1">
    <citation type="journal article" date="2018" name="Mol. Biol. Evol.">
        <title>Broad Genomic Sampling Reveals a Smut Pathogenic Ancestry of the Fungal Clade Ustilaginomycotina.</title>
        <authorList>
            <person name="Kijpornyongpan T."/>
            <person name="Mondo S.J."/>
            <person name="Barry K."/>
            <person name="Sandor L."/>
            <person name="Lee J."/>
            <person name="Lipzen A."/>
            <person name="Pangilinan J."/>
            <person name="LaButti K."/>
            <person name="Hainaut M."/>
            <person name="Henrissat B."/>
            <person name="Grigoriev I.V."/>
            <person name="Spatafora J.W."/>
            <person name="Aime M.C."/>
        </authorList>
    </citation>
    <scope>NUCLEOTIDE SEQUENCE [LARGE SCALE GENOMIC DNA]</scope>
    <source>
        <strain evidence="2 3">MCA 5214</strain>
    </source>
</reference>
<proteinExistence type="predicted"/>
<sequence length="84" mass="10004">MRSGALDSTGRRTRRPHKLRRSGLQSSIISGSGDTQRARRRRRDKARSRSWPWLLHKRKRTHKHKWRLRGKQQDDEQAASIHSK</sequence>
<evidence type="ECO:0000313" key="3">
    <source>
        <dbReference type="Proteomes" id="UP000245884"/>
    </source>
</evidence>
<evidence type="ECO:0000256" key="1">
    <source>
        <dbReference type="SAM" id="MobiDB-lite"/>
    </source>
</evidence>
<organism evidence="2 3">
    <name type="scientific">Jaminaea rosea</name>
    <dbReference type="NCBI Taxonomy" id="1569628"/>
    <lineage>
        <taxon>Eukaryota</taxon>
        <taxon>Fungi</taxon>
        <taxon>Dikarya</taxon>
        <taxon>Basidiomycota</taxon>
        <taxon>Ustilaginomycotina</taxon>
        <taxon>Exobasidiomycetes</taxon>
        <taxon>Microstromatales</taxon>
        <taxon>Microstromatales incertae sedis</taxon>
        <taxon>Jaminaea</taxon>
    </lineage>
</organism>
<gene>
    <name evidence="2" type="ORF">BDZ90DRAFT_138372</name>
</gene>
<feature type="compositionally biased region" description="Low complexity" evidence="1">
    <location>
        <begin position="22"/>
        <end position="32"/>
    </location>
</feature>
<name>A0A316UVP2_9BASI</name>
<accession>A0A316UVP2</accession>
<feature type="region of interest" description="Disordered" evidence="1">
    <location>
        <begin position="1"/>
        <end position="84"/>
    </location>
</feature>
<dbReference type="EMBL" id="KZ819664">
    <property type="protein sequence ID" value="PWN29064.1"/>
    <property type="molecule type" value="Genomic_DNA"/>
</dbReference>
<dbReference type="GeneID" id="37025264"/>
<feature type="compositionally biased region" description="Basic residues" evidence="1">
    <location>
        <begin position="55"/>
        <end position="70"/>
    </location>
</feature>
<dbReference type="AlphaFoldDB" id="A0A316UVP2"/>
<feature type="compositionally biased region" description="Basic residues" evidence="1">
    <location>
        <begin position="11"/>
        <end position="21"/>
    </location>
</feature>
<dbReference type="RefSeq" id="XP_025363676.1">
    <property type="nucleotide sequence ID" value="XM_025503441.1"/>
</dbReference>
<keyword evidence="3" id="KW-1185">Reference proteome</keyword>
<dbReference type="Proteomes" id="UP000245884">
    <property type="component" value="Unassembled WGS sequence"/>
</dbReference>